<feature type="coiled-coil region" evidence="6">
    <location>
        <begin position="290"/>
        <end position="372"/>
    </location>
</feature>
<dbReference type="GO" id="GO:0003777">
    <property type="term" value="F:microtubule motor activity"/>
    <property type="evidence" value="ECO:0007669"/>
    <property type="project" value="InterPro"/>
</dbReference>
<evidence type="ECO:0000256" key="5">
    <source>
        <dbReference type="PROSITE-ProRule" id="PRU00283"/>
    </source>
</evidence>
<dbReference type="InterPro" id="IPR022140">
    <property type="entry name" value="Kinesin-like_KIF1-typ"/>
</dbReference>
<dbReference type="Pfam" id="PF00225">
    <property type="entry name" value="Kinesin"/>
    <property type="match status" value="1"/>
</dbReference>
<dbReference type="SMART" id="SM00129">
    <property type="entry name" value="KISc"/>
    <property type="match status" value="1"/>
</dbReference>
<dbReference type="eggNOG" id="KOG0245">
    <property type="taxonomic scope" value="Eukaryota"/>
</dbReference>
<dbReference type="Proteomes" id="UP000015104">
    <property type="component" value="Unassembled WGS sequence"/>
</dbReference>
<dbReference type="PANTHER" id="PTHR47117">
    <property type="entry name" value="STAR-RELATED LIPID TRANSFER PROTEIN 9"/>
    <property type="match status" value="1"/>
</dbReference>
<name>T1K6K6_TETUR</name>
<dbReference type="SMART" id="SM00240">
    <property type="entry name" value="FHA"/>
    <property type="match status" value="1"/>
</dbReference>
<proteinExistence type="inferred from homology"/>
<reference evidence="8" key="2">
    <citation type="submission" date="2015-06" db="UniProtKB">
        <authorList>
            <consortium name="EnsemblMetazoa"/>
        </authorList>
    </citation>
    <scope>IDENTIFICATION</scope>
</reference>
<dbReference type="Gene3D" id="2.60.200.20">
    <property type="match status" value="1"/>
</dbReference>
<dbReference type="PROSITE" id="PS50067">
    <property type="entry name" value="KINESIN_MOTOR_2"/>
    <property type="match status" value="1"/>
</dbReference>
<dbReference type="PRINTS" id="PR00380">
    <property type="entry name" value="KINESINHEAVY"/>
</dbReference>
<dbReference type="InterPro" id="IPR008984">
    <property type="entry name" value="SMAD_FHA_dom_sf"/>
</dbReference>
<keyword evidence="9" id="KW-1185">Reference proteome</keyword>
<keyword evidence="2 5" id="KW-0067">ATP-binding</keyword>
<keyword evidence="3 6" id="KW-0175">Coiled coil</keyword>
<dbReference type="EnsemblMetazoa" id="tetur06g00830.1">
    <property type="protein sequence ID" value="tetur06g00830.1"/>
    <property type="gene ID" value="tetur06g00830"/>
</dbReference>
<protein>
    <recommendedName>
        <fullName evidence="7">Kinesin motor domain-containing protein</fullName>
    </recommendedName>
</protein>
<feature type="domain" description="Kinesin motor" evidence="7">
    <location>
        <begin position="1"/>
        <end position="282"/>
    </location>
</feature>
<keyword evidence="4 5" id="KW-0505">Motor protein</keyword>
<accession>T1K6K6</accession>
<dbReference type="Gene3D" id="3.40.850.10">
    <property type="entry name" value="Kinesin motor domain"/>
    <property type="match status" value="1"/>
</dbReference>
<evidence type="ECO:0000313" key="8">
    <source>
        <dbReference type="EnsemblMetazoa" id="tetur06g00830.1"/>
    </source>
</evidence>
<reference evidence="9" key="1">
    <citation type="submission" date="2011-08" db="EMBL/GenBank/DDBJ databases">
        <authorList>
            <person name="Rombauts S."/>
        </authorList>
    </citation>
    <scope>NUCLEOTIDE SEQUENCE</scope>
    <source>
        <strain evidence="9">London</strain>
    </source>
</reference>
<dbReference type="STRING" id="32264.T1K6K6"/>
<evidence type="ECO:0000256" key="6">
    <source>
        <dbReference type="SAM" id="Coils"/>
    </source>
</evidence>
<dbReference type="FunFam" id="2.60.200.20:FF:000034">
    <property type="entry name" value="kinesin-like protein KIF28P"/>
    <property type="match status" value="1"/>
</dbReference>
<dbReference type="InterPro" id="IPR035892">
    <property type="entry name" value="C2_domain_sf"/>
</dbReference>
<sequence>MCEKVYNELGRSVLTNAMHGYNAAIFAYGQTGSGKSYTVIGYGANKGIVPRLCSELFDTIAHRSNDSGTITEVTLSMIEIYNEIVRDLLNGPSLANNSKKKGLKVREHPSKGFYAEGLKSFLVTSHKDIEDKIEEGTTNRSIAATNMNETSSRAHTIVQIQIVQRNRTSSGQETAKKSIIHLVDLAGSERLSGTMAVGDRLKEGVSINQSLACLGNCISALAEKSSEKNIRVPYRDSVLTRLLMNVLSGNSKTVMIATISPADISYDETLSTLRYADRAKRIKVHATINENSTDKLIRQLKDENERLTKAMERGVVDLSGTGSSLSEKDMTEMRQKYEEEMKALMAENERQINEIKQTYEDKLAEKQALEANVYVDADREKLETEKRENPYLSNLNFDEQLCGKIIHIIKKGVNILGKNDDCSIILYGPSIQNHHGRIYRKDNDVVILERVADDCRILLNGDPVINKVHLNHNDRLLFGTTQLFVFIHPGQQKKSKLSFSEVTFDLAQEEIASKAGFDMSNDDQSMETALLNKDLLELLPQVDEANAISNDLGKNVRFEIILVSSAFLAKNSDRTEVMVKLINDEFGQEFLWPKDKFVNRLFMMKEIYQNYAQGDENWNPSPDKDPFLEDQKTEVLIGIVQVYLQPLAFLVELKEQLEVLDYKGTEIGIINIEIVPCTSDGRELSELDDAYVDTPSELIGKDVCFVFKIHGCRGLPPRFTDIYCRYRIFLDEEDSTTEIISDTSNPDFNHRKMFTYQPATKALIDYLKEGFVLIQIWGRQMVKRSVSNQSGRLTKQMMQDDLLNQANNLMQGFKMNGRNVDPNKQSIIVELLLMKKQQARQQQRIENIHKLVEIYERYGRPKIPVQLVKELISATTTDSAQHIITKVGLDIDYGEETPRSTTCTIL</sequence>
<dbReference type="GO" id="GO:0005524">
    <property type="term" value="F:ATP binding"/>
    <property type="evidence" value="ECO:0007669"/>
    <property type="project" value="UniProtKB-UniRule"/>
</dbReference>
<evidence type="ECO:0000259" key="7">
    <source>
        <dbReference type="PROSITE" id="PS50067"/>
    </source>
</evidence>
<dbReference type="EMBL" id="CAEY01001792">
    <property type="status" value="NOT_ANNOTATED_CDS"/>
    <property type="molecule type" value="Genomic_DNA"/>
</dbReference>
<dbReference type="SUPFAM" id="SSF49879">
    <property type="entry name" value="SMAD/FHA domain"/>
    <property type="match status" value="1"/>
</dbReference>
<evidence type="ECO:0000256" key="1">
    <source>
        <dbReference type="ARBA" id="ARBA00022741"/>
    </source>
</evidence>
<dbReference type="SUPFAM" id="SSF49562">
    <property type="entry name" value="C2 domain (Calcium/lipid-binding domain, CaLB)"/>
    <property type="match status" value="1"/>
</dbReference>
<feature type="binding site" evidence="5">
    <location>
        <begin position="29"/>
        <end position="36"/>
    </location>
    <ligand>
        <name>ATP</name>
        <dbReference type="ChEBI" id="CHEBI:30616"/>
    </ligand>
</feature>
<dbReference type="GO" id="GO:0007018">
    <property type="term" value="P:microtubule-based movement"/>
    <property type="evidence" value="ECO:0007669"/>
    <property type="project" value="InterPro"/>
</dbReference>
<dbReference type="Gene3D" id="2.60.40.150">
    <property type="entry name" value="C2 domain"/>
    <property type="match status" value="1"/>
</dbReference>
<comment type="similarity">
    <text evidence="5">Belongs to the TRAFAC class myosin-kinesin ATPase superfamily. Kinesin family.</text>
</comment>
<dbReference type="Pfam" id="PF00498">
    <property type="entry name" value="FHA"/>
    <property type="match status" value="1"/>
</dbReference>
<evidence type="ECO:0000256" key="3">
    <source>
        <dbReference type="ARBA" id="ARBA00023054"/>
    </source>
</evidence>
<evidence type="ECO:0000313" key="9">
    <source>
        <dbReference type="Proteomes" id="UP000015104"/>
    </source>
</evidence>
<dbReference type="InterPro" id="IPR001752">
    <property type="entry name" value="Kinesin_motor_dom"/>
</dbReference>
<dbReference type="HOGENOM" id="CLU_2229834_0_0_1"/>
<evidence type="ECO:0000256" key="2">
    <source>
        <dbReference type="ARBA" id="ARBA00022840"/>
    </source>
</evidence>
<dbReference type="InterPro" id="IPR000253">
    <property type="entry name" value="FHA_dom"/>
</dbReference>
<dbReference type="AlphaFoldDB" id="T1K6K6"/>
<keyword evidence="1 5" id="KW-0547">Nucleotide-binding</keyword>
<dbReference type="SUPFAM" id="SSF52540">
    <property type="entry name" value="P-loop containing nucleoside triphosphate hydrolases"/>
    <property type="match status" value="1"/>
</dbReference>
<dbReference type="InterPro" id="IPR027417">
    <property type="entry name" value="P-loop_NTPase"/>
</dbReference>
<dbReference type="InterPro" id="IPR036961">
    <property type="entry name" value="Kinesin_motor_dom_sf"/>
</dbReference>
<dbReference type="GO" id="GO:0008017">
    <property type="term" value="F:microtubule binding"/>
    <property type="evidence" value="ECO:0007669"/>
    <property type="project" value="InterPro"/>
</dbReference>
<evidence type="ECO:0000256" key="4">
    <source>
        <dbReference type="ARBA" id="ARBA00023175"/>
    </source>
</evidence>
<organism evidence="8 9">
    <name type="scientific">Tetranychus urticae</name>
    <name type="common">Two-spotted spider mite</name>
    <dbReference type="NCBI Taxonomy" id="32264"/>
    <lineage>
        <taxon>Eukaryota</taxon>
        <taxon>Metazoa</taxon>
        <taxon>Ecdysozoa</taxon>
        <taxon>Arthropoda</taxon>
        <taxon>Chelicerata</taxon>
        <taxon>Arachnida</taxon>
        <taxon>Acari</taxon>
        <taxon>Acariformes</taxon>
        <taxon>Trombidiformes</taxon>
        <taxon>Prostigmata</taxon>
        <taxon>Eleutherengona</taxon>
        <taxon>Raphignathae</taxon>
        <taxon>Tetranychoidea</taxon>
        <taxon>Tetranychidae</taxon>
        <taxon>Tetranychus</taxon>
    </lineage>
</organism>
<dbReference type="Pfam" id="PF12423">
    <property type="entry name" value="KIF1B"/>
    <property type="match status" value="1"/>
</dbReference>